<evidence type="ECO:0000313" key="2">
    <source>
        <dbReference type="EMBL" id="KAJ8876067.1"/>
    </source>
</evidence>
<comment type="caution">
    <text evidence="2">The sequence shown here is derived from an EMBL/GenBank/DDBJ whole genome shotgun (WGS) entry which is preliminary data.</text>
</comment>
<sequence>MAVALTGYVASSYGMSSGHLSLRNISESTIASVRNMWRLGMTPARSSRRGAMTQVERLHSKVNSEEIWAALNIEVSSRENPPTSAIVRHDSHLRKYGVNRPGIEPGSPCWEASSLTAQPPWQTHFPHWEKGLTLHWYLWPASEVSTCFLGPAKPEQPVARLERPGPNWTETSSSGNYGGLGGLYRRSPPRYELSSAILKPCPRWQIWGIRNLGASTKCLSRRPPVAQSVGPPPIWGGSGFESQARHGGGGCTEDDVSACKKFNTTAKVLCSRQVFSLVGALVISRVFTAAMIQNPALEGRRSLRLRSILLRSSPCHTVVNFFSVKLLPRKIGFTCDTSAYLVTKMFDCQTFNIDLPNLSRSNLSSAQLHQCRVALLGSFLSTTQATQTNTTPKLSFLPNLSRSNLSSAQLHQCRVALLGSLLSTTQTNTTPKLSFLPNLSRSNLSSAQLHQCRVALLGSFLSTTQATQTNTTPKLSFLPNLSRSNLSSAQLHQCRVALLGSLLSTTQTNTTPKLSFLPNLSRSNLSSAQLHQCRVALLGSFLSTTQATQTNTTPKLSFLSTGCDITAIQMVGSFKPVQLHRQCAVYLQLITVRQVAARSVEGTTSIFIRAYAHSHAFIKTSTASITESANNFALRKNGTVEQHSVHARRAQKDAVLVLKAIQGAARNLIMSRAIKVIEILLVWDTSNFDDGWRASDFWRKKYENMVDLNTITTEQQFVYCHWLLSACEGVVTFHRATQNSATSARLLRDSCADSQHDDTSFWQLLYQADVVGRLLDCQLSEPVDECLLIAAAVYKELHSPLLLASRAKANRVQSPTRFLASGNRAGRCRRLAGFLGYIPSALLRFHLISPSSGLKNSLRAVQIPQLNGMAGEGSERWGCLLVTIFHVEFRSLNARAYCTFARVRGVYFKKLSSEKTAFSDVGRIWNNIYSMMIDINEGPFCSRLMRSSISVVRRSKATEFPLVRARYLCPTTFWNQGKRRWGENRTRAHHCAATASRAKNCASEEETWLLEIPSTYASDTSSVQHLIYTVQRNDGNTARLARRSDEALGARASVACIAPSLLDLGRDTTERLSNKHHTIATLVYFENESECECGTVPNQAYAGNCERQRTAVRCYVRKPIPSLRALPMLGTRPFVLREYLHFLEHSCHLVDSISLENTQKKDPTEERDKWEIRQAYSEPWIAPGFHRTHFNEEISPFLFSLVRFQTHTRQLRPHNGVPGHKFLISRSPRGIAVSAIIKRAGEPHCEQRDGNKPTLPKTKVSMEQRRNERPWETGDPRESPPTSGSENPDEDRTRLAMVGGEQANRPATVTPVNKESKVILRGIYETPPKRCARCFAVLTRRNIFFDPLAIEWCN</sequence>
<reference evidence="2 3" key="1">
    <citation type="submission" date="2023-02" db="EMBL/GenBank/DDBJ databases">
        <title>LHISI_Scaffold_Assembly.</title>
        <authorList>
            <person name="Stuart O.P."/>
            <person name="Cleave R."/>
            <person name="Magrath M.J.L."/>
            <person name="Mikheyev A.S."/>
        </authorList>
    </citation>
    <scope>NUCLEOTIDE SEQUENCE [LARGE SCALE GENOMIC DNA]</scope>
    <source>
        <strain evidence="2">Daus_M_001</strain>
        <tissue evidence="2">Leg muscle</tissue>
    </source>
</reference>
<gene>
    <name evidence="2" type="ORF">PR048_023975</name>
</gene>
<feature type="region of interest" description="Disordered" evidence="1">
    <location>
        <begin position="1240"/>
        <end position="1291"/>
    </location>
</feature>
<accession>A0ABQ9GVN5</accession>
<keyword evidence="3" id="KW-1185">Reference proteome</keyword>
<evidence type="ECO:0000313" key="3">
    <source>
        <dbReference type="Proteomes" id="UP001159363"/>
    </source>
</evidence>
<proteinExistence type="predicted"/>
<organism evidence="2 3">
    <name type="scientific">Dryococelus australis</name>
    <dbReference type="NCBI Taxonomy" id="614101"/>
    <lineage>
        <taxon>Eukaryota</taxon>
        <taxon>Metazoa</taxon>
        <taxon>Ecdysozoa</taxon>
        <taxon>Arthropoda</taxon>
        <taxon>Hexapoda</taxon>
        <taxon>Insecta</taxon>
        <taxon>Pterygota</taxon>
        <taxon>Neoptera</taxon>
        <taxon>Polyneoptera</taxon>
        <taxon>Phasmatodea</taxon>
        <taxon>Verophasmatodea</taxon>
        <taxon>Anareolatae</taxon>
        <taxon>Phasmatidae</taxon>
        <taxon>Eurycanthinae</taxon>
        <taxon>Dryococelus</taxon>
    </lineage>
</organism>
<feature type="compositionally biased region" description="Basic and acidic residues" evidence="1">
    <location>
        <begin position="1260"/>
        <end position="1278"/>
    </location>
</feature>
<feature type="compositionally biased region" description="Basic and acidic residues" evidence="1">
    <location>
        <begin position="1240"/>
        <end position="1251"/>
    </location>
</feature>
<dbReference type="Proteomes" id="UP001159363">
    <property type="component" value="Chromosome 8"/>
</dbReference>
<dbReference type="EMBL" id="JARBHB010000009">
    <property type="protein sequence ID" value="KAJ8876067.1"/>
    <property type="molecule type" value="Genomic_DNA"/>
</dbReference>
<protein>
    <submittedName>
        <fullName evidence="2">Uncharacterized protein</fullName>
    </submittedName>
</protein>
<evidence type="ECO:0000256" key="1">
    <source>
        <dbReference type="SAM" id="MobiDB-lite"/>
    </source>
</evidence>
<name>A0ABQ9GVN5_9NEOP</name>